<dbReference type="InterPro" id="IPR002577">
    <property type="entry name" value="HTH_HxlR"/>
</dbReference>
<dbReference type="SUPFAM" id="SSF46785">
    <property type="entry name" value="Winged helix' DNA-binding domain"/>
    <property type="match status" value="1"/>
</dbReference>
<accession>B8FLL0</accession>
<dbReference type="PANTHER" id="PTHR33204">
    <property type="entry name" value="TRANSCRIPTIONAL REGULATOR, MARR FAMILY"/>
    <property type="match status" value="1"/>
</dbReference>
<dbReference type="Gene3D" id="1.10.10.10">
    <property type="entry name" value="Winged helix-like DNA-binding domain superfamily/Winged helix DNA-binding domain"/>
    <property type="match status" value="1"/>
</dbReference>
<dbReference type="InterPro" id="IPR036390">
    <property type="entry name" value="WH_DNA-bd_sf"/>
</dbReference>
<organism evidence="5 6">
    <name type="scientific">Desulfatibacillum aliphaticivorans</name>
    <dbReference type="NCBI Taxonomy" id="218208"/>
    <lineage>
        <taxon>Bacteria</taxon>
        <taxon>Pseudomonadati</taxon>
        <taxon>Thermodesulfobacteriota</taxon>
        <taxon>Desulfobacteria</taxon>
        <taxon>Desulfobacterales</taxon>
        <taxon>Desulfatibacillaceae</taxon>
        <taxon>Desulfatibacillum</taxon>
    </lineage>
</organism>
<dbReference type="AlphaFoldDB" id="B8FLL0"/>
<evidence type="ECO:0000256" key="3">
    <source>
        <dbReference type="ARBA" id="ARBA00023163"/>
    </source>
</evidence>
<dbReference type="InterPro" id="IPR036388">
    <property type="entry name" value="WH-like_DNA-bd_sf"/>
</dbReference>
<dbReference type="KEGG" id="dal:Dalk_3676"/>
<dbReference type="Pfam" id="PF01638">
    <property type="entry name" value="HxlR"/>
    <property type="match status" value="1"/>
</dbReference>
<evidence type="ECO:0000313" key="6">
    <source>
        <dbReference type="Proteomes" id="UP000000739"/>
    </source>
</evidence>
<reference evidence="5 6" key="1">
    <citation type="journal article" date="2012" name="Environ. Microbiol.">
        <title>The genome sequence of Desulfatibacillum alkenivorans AK-01: a blueprint for anaerobic alkane oxidation.</title>
        <authorList>
            <person name="Callaghan A.V."/>
            <person name="Morris B.E."/>
            <person name="Pereira I.A."/>
            <person name="McInerney M.J."/>
            <person name="Austin R.N."/>
            <person name="Groves J.T."/>
            <person name="Kukor J.J."/>
            <person name="Suflita J.M."/>
            <person name="Young L.Y."/>
            <person name="Zylstra G.J."/>
            <person name="Wawrik B."/>
        </authorList>
    </citation>
    <scope>NUCLEOTIDE SEQUENCE [LARGE SCALE GENOMIC DNA]</scope>
    <source>
        <strain evidence="5 6">AK-01</strain>
    </source>
</reference>
<dbReference type="InterPro" id="IPR011991">
    <property type="entry name" value="ArsR-like_HTH"/>
</dbReference>
<keyword evidence="1" id="KW-0805">Transcription regulation</keyword>
<keyword evidence="3" id="KW-0804">Transcription</keyword>
<sequence>MAKSPPKPGKKVRSSESGRPIMALLDLLGRRWALRIIWELREGPLRFRGLQEASGGLSPTLLNQRLRELREADAVELTDKGYRLTKDGEELFVVLAPLNDWAEKWALRTSNNEVT</sequence>
<dbReference type="CDD" id="cd00090">
    <property type="entry name" value="HTH_ARSR"/>
    <property type="match status" value="1"/>
</dbReference>
<dbReference type="PROSITE" id="PS51118">
    <property type="entry name" value="HTH_HXLR"/>
    <property type="match status" value="1"/>
</dbReference>
<protein>
    <submittedName>
        <fullName evidence="5">Transcriptional regulator, HxlR family</fullName>
    </submittedName>
</protein>
<dbReference type="eggNOG" id="COG1733">
    <property type="taxonomic scope" value="Bacteria"/>
</dbReference>
<dbReference type="GO" id="GO:0006355">
    <property type="term" value="P:regulation of DNA-templated transcription"/>
    <property type="evidence" value="ECO:0007669"/>
    <property type="project" value="UniProtKB-ARBA"/>
</dbReference>
<dbReference type="Proteomes" id="UP000000739">
    <property type="component" value="Chromosome"/>
</dbReference>
<dbReference type="EMBL" id="CP001322">
    <property type="protein sequence ID" value="ACL05364.1"/>
    <property type="molecule type" value="Genomic_DNA"/>
</dbReference>
<evidence type="ECO:0000313" key="5">
    <source>
        <dbReference type="EMBL" id="ACL05364.1"/>
    </source>
</evidence>
<evidence type="ECO:0000256" key="2">
    <source>
        <dbReference type="ARBA" id="ARBA00023125"/>
    </source>
</evidence>
<dbReference type="RefSeq" id="WP_015948418.1">
    <property type="nucleotide sequence ID" value="NC_011768.1"/>
</dbReference>
<keyword evidence="6" id="KW-1185">Reference proteome</keyword>
<feature type="domain" description="HTH hxlR-type" evidence="4">
    <location>
        <begin position="19"/>
        <end position="110"/>
    </location>
</feature>
<gene>
    <name evidence="5" type="ordered locus">Dalk_3676</name>
</gene>
<keyword evidence="2" id="KW-0238">DNA-binding</keyword>
<dbReference type="GO" id="GO:0003677">
    <property type="term" value="F:DNA binding"/>
    <property type="evidence" value="ECO:0007669"/>
    <property type="project" value="UniProtKB-KW"/>
</dbReference>
<evidence type="ECO:0000256" key="1">
    <source>
        <dbReference type="ARBA" id="ARBA00023015"/>
    </source>
</evidence>
<name>B8FLL0_DESAL</name>
<proteinExistence type="predicted"/>
<dbReference type="HOGENOM" id="CLU_111585_6_1_7"/>
<dbReference type="PANTHER" id="PTHR33204:SF37">
    <property type="entry name" value="HTH-TYPE TRANSCRIPTIONAL REGULATOR YODB"/>
    <property type="match status" value="1"/>
</dbReference>
<evidence type="ECO:0000259" key="4">
    <source>
        <dbReference type="PROSITE" id="PS51118"/>
    </source>
</evidence>